<feature type="region of interest" description="Disordered" evidence="1">
    <location>
        <begin position="625"/>
        <end position="663"/>
    </location>
</feature>
<sequence>MIQRKETSVSQNNEKDEKHSKLQKQPSSFFKSFSSSKKGMKDGEDFQFFMRTQDCSFYTILYMLVNFSKVEEDQKKKGFSLLANSKPLMNMETYNDLSVLHPELIYFFSVISVRDLHDFYIDFYASFDTNKNFTLEKKELTKMFTVVLEFLGHKKFKVFSDRTLIEADAFEGKLTQKLIEDISENFLLPEDQSKVDYLLIFPYILSFYLEYSYQEIKNKQKRLEIMKGIETIKGKEVEIKNITSLISILKEMGIDYLKEKNTYKLSYRDVENILLKFKNIQKWITFDVIQQILQSLSKIMQVDSKTQEETKKIKVHKIIDFLALKLCVHQNCLKIKQQKNIVNQSVFLEILVLWNCAQNSQWTSQKQFTLKFEKYLNSHYYEQQTFSRTELQKCLEGFFKKFFQLMPKQQIYQIIQCHKLFQDDNIVRNYKIQREDLIQSLFSMVCCEGFKKLRQYVKIKFDGIIKSTGNNAQYSNYGKIMDQESIQGGISSQRQLLEQSQQQNQNTSNNVKKKETKKEDSEHSEHSESSEEGNSNVKATQKFKTAVRAIQSGNAFIQEKNQGKDILKACLIMDSFLKRQTQRIKSHCKETKSLNSSFIKQDLTKVETQQNLMENEDQSLLFDPSAQINQKRKDQKQSEICGIKKEKEKKGWETSTKQNEKPQTTEIAEIIQNQEKVKVGQNPDLVFTESKQKHKDRNQISNELQMVLGKSNDDFGPNNFKKAIRLQSSGEVSQSARPLIRQNEQQDNLVIIDETALEQMIKTNQNKTKIISKTQNRKSTRDDCQCRLF</sequence>
<feature type="compositionally biased region" description="Polar residues" evidence="1">
    <location>
        <begin position="653"/>
        <end position="663"/>
    </location>
</feature>
<dbReference type="EMBL" id="CAJJDO010000003">
    <property type="protein sequence ID" value="CAD8133860.1"/>
    <property type="molecule type" value="Genomic_DNA"/>
</dbReference>
<keyword evidence="3" id="KW-1185">Reference proteome</keyword>
<feature type="compositionally biased region" description="Low complexity" evidence="1">
    <location>
        <begin position="27"/>
        <end position="37"/>
    </location>
</feature>
<feature type="compositionally biased region" description="Basic and acidic residues" evidence="1">
    <location>
        <begin position="512"/>
        <end position="529"/>
    </location>
</feature>
<protein>
    <submittedName>
        <fullName evidence="2">Uncharacterized protein</fullName>
    </submittedName>
</protein>
<organism evidence="2 3">
    <name type="scientific">Paramecium pentaurelia</name>
    <dbReference type="NCBI Taxonomy" id="43138"/>
    <lineage>
        <taxon>Eukaryota</taxon>
        <taxon>Sar</taxon>
        <taxon>Alveolata</taxon>
        <taxon>Ciliophora</taxon>
        <taxon>Intramacronucleata</taxon>
        <taxon>Oligohymenophorea</taxon>
        <taxon>Peniculida</taxon>
        <taxon>Parameciidae</taxon>
        <taxon>Paramecium</taxon>
    </lineage>
</organism>
<evidence type="ECO:0000313" key="3">
    <source>
        <dbReference type="Proteomes" id="UP000689195"/>
    </source>
</evidence>
<proteinExistence type="predicted"/>
<feature type="region of interest" description="Disordered" evidence="1">
    <location>
        <begin position="493"/>
        <end position="538"/>
    </location>
</feature>
<feature type="compositionally biased region" description="Low complexity" evidence="1">
    <location>
        <begin position="493"/>
        <end position="510"/>
    </location>
</feature>
<reference evidence="2" key="1">
    <citation type="submission" date="2021-01" db="EMBL/GenBank/DDBJ databases">
        <authorList>
            <consortium name="Genoscope - CEA"/>
            <person name="William W."/>
        </authorList>
    </citation>
    <scope>NUCLEOTIDE SEQUENCE</scope>
</reference>
<dbReference type="OrthoDB" id="300951at2759"/>
<feature type="compositionally biased region" description="Basic and acidic residues" evidence="1">
    <location>
        <begin position="631"/>
        <end position="652"/>
    </location>
</feature>
<dbReference type="AlphaFoldDB" id="A0A8S1S3R0"/>
<feature type="region of interest" description="Disordered" evidence="1">
    <location>
        <begin position="1"/>
        <end position="39"/>
    </location>
</feature>
<evidence type="ECO:0000313" key="2">
    <source>
        <dbReference type="EMBL" id="CAD8133860.1"/>
    </source>
</evidence>
<comment type="caution">
    <text evidence="2">The sequence shown here is derived from an EMBL/GenBank/DDBJ whole genome shotgun (WGS) entry which is preliminary data.</text>
</comment>
<gene>
    <name evidence="2" type="ORF">PPENT_87.1.T0030011</name>
</gene>
<evidence type="ECO:0000256" key="1">
    <source>
        <dbReference type="SAM" id="MobiDB-lite"/>
    </source>
</evidence>
<accession>A0A8S1S3R0</accession>
<dbReference type="Proteomes" id="UP000689195">
    <property type="component" value="Unassembled WGS sequence"/>
</dbReference>
<feature type="compositionally biased region" description="Basic and acidic residues" evidence="1">
    <location>
        <begin position="1"/>
        <end position="20"/>
    </location>
</feature>
<name>A0A8S1S3R0_9CILI</name>